<gene>
    <name evidence="1" type="ORF">MSG28_008973</name>
</gene>
<dbReference type="Proteomes" id="UP001064048">
    <property type="component" value="Chromosome 14"/>
</dbReference>
<accession>A0ACC0J8N0</accession>
<comment type="caution">
    <text evidence="1">The sequence shown here is derived from an EMBL/GenBank/DDBJ whole genome shotgun (WGS) entry which is preliminary data.</text>
</comment>
<protein>
    <submittedName>
        <fullName evidence="1">Uncharacterized protein</fullName>
    </submittedName>
</protein>
<proteinExistence type="predicted"/>
<dbReference type="EMBL" id="CM046114">
    <property type="protein sequence ID" value="KAI8420487.1"/>
    <property type="molecule type" value="Genomic_DNA"/>
</dbReference>
<sequence>MPALYALDAFDTCLLDSGGTYCLLDADLFSRGPSDLMRMIQGYSEHTVKHFNHTQIHRGVCVTKTCKDFIHNKRLNETADLEATLEACLNNSLWRDYKLEVKLNTIQYCNREGDKDELDKSDYYVAAVYLLLIVFNVAGSLYDVLICENDGKGNPFLLAFSARRNWRKLTAPSGAGADPRLNRLKLFSGLRTMTIICVFFSHIALIMSFSYVENPRYIETSYEDPLKQILYNGSLVTHTFFIMSSFLLAYNLELHSERHQLTWSQLPKGVALRWLRLTPTYALVLATISTWMRHLGSGPLWQLVVGIEADACRRYWWAHILYINNYLYEDAYCAPQTWYLAADTQLFCVVCSSAWLAGARGDGRLRSRRFW</sequence>
<organism evidence="1 2">
    <name type="scientific">Choristoneura fumiferana</name>
    <name type="common">Spruce budworm moth</name>
    <name type="synonym">Archips fumiferana</name>
    <dbReference type="NCBI Taxonomy" id="7141"/>
    <lineage>
        <taxon>Eukaryota</taxon>
        <taxon>Metazoa</taxon>
        <taxon>Ecdysozoa</taxon>
        <taxon>Arthropoda</taxon>
        <taxon>Hexapoda</taxon>
        <taxon>Insecta</taxon>
        <taxon>Pterygota</taxon>
        <taxon>Neoptera</taxon>
        <taxon>Endopterygota</taxon>
        <taxon>Lepidoptera</taxon>
        <taxon>Glossata</taxon>
        <taxon>Ditrysia</taxon>
        <taxon>Tortricoidea</taxon>
        <taxon>Tortricidae</taxon>
        <taxon>Tortricinae</taxon>
        <taxon>Choristoneura</taxon>
    </lineage>
</organism>
<keyword evidence="2" id="KW-1185">Reference proteome</keyword>
<evidence type="ECO:0000313" key="1">
    <source>
        <dbReference type="EMBL" id="KAI8420487.1"/>
    </source>
</evidence>
<name>A0ACC0J8N0_CHOFU</name>
<reference evidence="1 2" key="1">
    <citation type="journal article" date="2022" name="Genome Biol. Evol.">
        <title>The Spruce Budworm Genome: Reconstructing the Evolutionary History of Antifreeze Proteins.</title>
        <authorList>
            <person name="Beliveau C."/>
            <person name="Gagne P."/>
            <person name="Picq S."/>
            <person name="Vernygora O."/>
            <person name="Keeling C.I."/>
            <person name="Pinkney K."/>
            <person name="Doucet D."/>
            <person name="Wen F."/>
            <person name="Johnston J.S."/>
            <person name="Maaroufi H."/>
            <person name="Boyle B."/>
            <person name="Laroche J."/>
            <person name="Dewar K."/>
            <person name="Juretic N."/>
            <person name="Blackburn G."/>
            <person name="Nisole A."/>
            <person name="Brunet B."/>
            <person name="Brandao M."/>
            <person name="Lumley L."/>
            <person name="Duan J."/>
            <person name="Quan G."/>
            <person name="Lucarotti C.J."/>
            <person name="Roe A.D."/>
            <person name="Sperling F.A.H."/>
            <person name="Levesque R.C."/>
            <person name="Cusson M."/>
        </authorList>
    </citation>
    <scope>NUCLEOTIDE SEQUENCE [LARGE SCALE GENOMIC DNA]</scope>
    <source>
        <strain evidence="1">Glfc:IPQL:Cfum</strain>
    </source>
</reference>
<evidence type="ECO:0000313" key="2">
    <source>
        <dbReference type="Proteomes" id="UP001064048"/>
    </source>
</evidence>